<comment type="caution">
    <text evidence="1">The sequence shown here is derived from an EMBL/GenBank/DDBJ whole genome shotgun (WGS) entry which is preliminary data.</text>
</comment>
<name>A0A2T0RPZ0_9RHOB</name>
<sequence length="66" mass="7144">MSESKLNQIINQIDDATGDATALEECAGSLRALRSRTTDSKLLGLIRDELDRVAGLIADTKRGWGI</sequence>
<dbReference type="Proteomes" id="UP000239480">
    <property type="component" value="Unassembled WGS sequence"/>
</dbReference>
<reference evidence="1 2" key="1">
    <citation type="submission" date="2018-03" db="EMBL/GenBank/DDBJ databases">
        <title>Genomic Encyclopedia of Archaeal and Bacterial Type Strains, Phase II (KMG-II): from individual species to whole genera.</title>
        <authorList>
            <person name="Goeker M."/>
        </authorList>
    </citation>
    <scope>NUCLEOTIDE SEQUENCE [LARGE SCALE GENOMIC DNA]</scope>
    <source>
        <strain evidence="1 2">DSM 29328</strain>
    </source>
</reference>
<dbReference type="EMBL" id="PVTD01000005">
    <property type="protein sequence ID" value="PRY23170.1"/>
    <property type="molecule type" value="Genomic_DNA"/>
</dbReference>
<evidence type="ECO:0000313" key="1">
    <source>
        <dbReference type="EMBL" id="PRY23170.1"/>
    </source>
</evidence>
<organism evidence="1 2">
    <name type="scientific">Aliiruegeria haliotis</name>
    <dbReference type="NCBI Taxonomy" id="1280846"/>
    <lineage>
        <taxon>Bacteria</taxon>
        <taxon>Pseudomonadati</taxon>
        <taxon>Pseudomonadota</taxon>
        <taxon>Alphaproteobacteria</taxon>
        <taxon>Rhodobacterales</taxon>
        <taxon>Roseobacteraceae</taxon>
        <taxon>Aliiruegeria</taxon>
    </lineage>
</organism>
<evidence type="ECO:0000313" key="2">
    <source>
        <dbReference type="Proteomes" id="UP000239480"/>
    </source>
</evidence>
<dbReference type="AlphaFoldDB" id="A0A2T0RPZ0"/>
<dbReference type="RefSeq" id="WP_106205473.1">
    <property type="nucleotide sequence ID" value="NZ_PVTD01000005.1"/>
</dbReference>
<protein>
    <submittedName>
        <fullName evidence="1">Uncharacterized protein</fullName>
    </submittedName>
</protein>
<proteinExistence type="predicted"/>
<keyword evidence="2" id="KW-1185">Reference proteome</keyword>
<gene>
    <name evidence="1" type="ORF">CLV78_105224</name>
</gene>
<accession>A0A2T0RPZ0</accession>